<keyword evidence="6" id="KW-0862">Zinc</keyword>
<dbReference type="GO" id="GO:0005524">
    <property type="term" value="F:ATP binding"/>
    <property type="evidence" value="ECO:0007669"/>
    <property type="project" value="UniProtKB-KW"/>
</dbReference>
<dbReference type="Pfam" id="PF00176">
    <property type="entry name" value="SNF2-rel_dom"/>
    <property type="match status" value="1"/>
</dbReference>
<evidence type="ECO:0000256" key="11">
    <source>
        <dbReference type="SAM" id="MobiDB-lite"/>
    </source>
</evidence>
<dbReference type="Gene3D" id="3.40.50.10810">
    <property type="entry name" value="Tandem AAA-ATPase domain"/>
    <property type="match status" value="1"/>
</dbReference>
<keyword evidence="5" id="KW-0378">Hydrolase</keyword>
<feature type="region of interest" description="Disordered" evidence="11">
    <location>
        <begin position="423"/>
        <end position="487"/>
    </location>
</feature>
<dbReference type="PANTHER" id="PTHR45623">
    <property type="entry name" value="CHROMODOMAIN-HELICASE-DNA-BINDING PROTEIN 3-RELATED-RELATED"/>
    <property type="match status" value="1"/>
</dbReference>
<evidence type="ECO:0000313" key="15">
    <source>
        <dbReference type="EMBL" id="KZT58360.1"/>
    </source>
</evidence>
<feature type="compositionally biased region" description="Basic and acidic residues" evidence="11">
    <location>
        <begin position="435"/>
        <end position="460"/>
    </location>
</feature>
<dbReference type="GO" id="GO:0008270">
    <property type="term" value="F:zinc ion binding"/>
    <property type="evidence" value="ECO:0007669"/>
    <property type="project" value="UniProtKB-KW"/>
</dbReference>
<dbReference type="InterPro" id="IPR038718">
    <property type="entry name" value="SNF2-like_sf"/>
</dbReference>
<feature type="compositionally biased region" description="Low complexity" evidence="11">
    <location>
        <begin position="154"/>
        <end position="170"/>
    </location>
</feature>
<dbReference type="GO" id="GO:0140658">
    <property type="term" value="F:ATP-dependent chromatin remodeler activity"/>
    <property type="evidence" value="ECO:0007669"/>
    <property type="project" value="TreeGrafter"/>
</dbReference>
<dbReference type="GO" id="GO:0042393">
    <property type="term" value="F:histone binding"/>
    <property type="evidence" value="ECO:0007669"/>
    <property type="project" value="TreeGrafter"/>
</dbReference>
<reference evidence="15 16" key="1">
    <citation type="journal article" date="2016" name="Mol. Biol. Evol.">
        <title>Comparative Genomics of Early-Diverging Mushroom-Forming Fungi Provides Insights into the Origins of Lignocellulose Decay Capabilities.</title>
        <authorList>
            <person name="Nagy L.G."/>
            <person name="Riley R."/>
            <person name="Tritt A."/>
            <person name="Adam C."/>
            <person name="Daum C."/>
            <person name="Floudas D."/>
            <person name="Sun H."/>
            <person name="Yadav J.S."/>
            <person name="Pangilinan J."/>
            <person name="Larsson K.H."/>
            <person name="Matsuura K."/>
            <person name="Barry K."/>
            <person name="Labutti K."/>
            <person name="Kuo R."/>
            <person name="Ohm R.A."/>
            <person name="Bhattacharya S.S."/>
            <person name="Shirouzu T."/>
            <person name="Yoshinaga Y."/>
            <person name="Martin F.M."/>
            <person name="Grigoriev I.V."/>
            <person name="Hibbett D.S."/>
        </authorList>
    </citation>
    <scope>NUCLEOTIDE SEQUENCE [LARGE SCALE GENOMIC DNA]</scope>
    <source>
        <strain evidence="15 16">HHB12733</strain>
    </source>
</reference>
<evidence type="ECO:0000259" key="12">
    <source>
        <dbReference type="PROSITE" id="PS50158"/>
    </source>
</evidence>
<dbReference type="InterPro" id="IPR001965">
    <property type="entry name" value="Znf_PHD"/>
</dbReference>
<organism evidence="15 16">
    <name type="scientific">Calocera cornea HHB12733</name>
    <dbReference type="NCBI Taxonomy" id="1353952"/>
    <lineage>
        <taxon>Eukaryota</taxon>
        <taxon>Fungi</taxon>
        <taxon>Dikarya</taxon>
        <taxon>Basidiomycota</taxon>
        <taxon>Agaricomycotina</taxon>
        <taxon>Dacrymycetes</taxon>
        <taxon>Dacrymycetales</taxon>
        <taxon>Dacrymycetaceae</taxon>
        <taxon>Calocera</taxon>
    </lineage>
</organism>
<keyword evidence="4 9" id="KW-0863">Zinc-finger</keyword>
<dbReference type="GO" id="GO:0016887">
    <property type="term" value="F:ATP hydrolysis activity"/>
    <property type="evidence" value="ECO:0007669"/>
    <property type="project" value="TreeGrafter"/>
</dbReference>
<keyword evidence="3" id="KW-0547">Nucleotide-binding</keyword>
<feature type="region of interest" description="Disordered" evidence="11">
    <location>
        <begin position="129"/>
        <end position="278"/>
    </location>
</feature>
<feature type="region of interest" description="Disordered" evidence="11">
    <location>
        <begin position="1956"/>
        <end position="2024"/>
    </location>
</feature>
<feature type="coiled-coil region" evidence="10">
    <location>
        <begin position="694"/>
        <end position="756"/>
    </location>
</feature>
<dbReference type="GO" id="GO:0003677">
    <property type="term" value="F:DNA binding"/>
    <property type="evidence" value="ECO:0007669"/>
    <property type="project" value="TreeGrafter"/>
</dbReference>
<evidence type="ECO:0000256" key="4">
    <source>
        <dbReference type="ARBA" id="ARBA00022771"/>
    </source>
</evidence>
<name>A0A165GQU2_9BASI</name>
<dbReference type="SUPFAM" id="SSF54160">
    <property type="entry name" value="Chromo domain-like"/>
    <property type="match status" value="1"/>
</dbReference>
<evidence type="ECO:0000256" key="8">
    <source>
        <dbReference type="ARBA" id="ARBA00023242"/>
    </source>
</evidence>
<evidence type="ECO:0000256" key="3">
    <source>
        <dbReference type="ARBA" id="ARBA00022741"/>
    </source>
</evidence>
<feature type="compositionally biased region" description="Acidic residues" evidence="11">
    <location>
        <begin position="236"/>
        <end position="250"/>
    </location>
</feature>
<dbReference type="OrthoDB" id="5857104at2759"/>
<dbReference type="InterPro" id="IPR001650">
    <property type="entry name" value="Helicase_C-like"/>
</dbReference>
<dbReference type="CDD" id="cd18793">
    <property type="entry name" value="SF2_C_SNF"/>
    <property type="match status" value="1"/>
</dbReference>
<dbReference type="InterPro" id="IPR000330">
    <property type="entry name" value="SNF2_N"/>
</dbReference>
<feature type="region of interest" description="Disordered" evidence="11">
    <location>
        <begin position="1683"/>
        <end position="1721"/>
    </location>
</feature>
<feature type="compositionally biased region" description="Polar residues" evidence="11">
    <location>
        <begin position="1683"/>
        <end position="1693"/>
    </location>
</feature>
<evidence type="ECO:0000256" key="7">
    <source>
        <dbReference type="ARBA" id="ARBA00022840"/>
    </source>
</evidence>
<protein>
    <submittedName>
        <fullName evidence="15">Uncharacterized protein</fullName>
    </submittedName>
</protein>
<accession>A0A165GQU2</accession>
<dbReference type="Proteomes" id="UP000076842">
    <property type="component" value="Unassembled WGS sequence"/>
</dbReference>
<proteinExistence type="predicted"/>
<evidence type="ECO:0000256" key="1">
    <source>
        <dbReference type="ARBA" id="ARBA00004123"/>
    </source>
</evidence>
<feature type="region of interest" description="Disordered" evidence="11">
    <location>
        <begin position="1779"/>
        <end position="1872"/>
    </location>
</feature>
<dbReference type="InterPro" id="IPR001878">
    <property type="entry name" value="Znf_CCHC"/>
</dbReference>
<dbReference type="InParanoid" id="A0A165GQU2"/>
<feature type="compositionally biased region" description="Basic residues" evidence="11">
    <location>
        <begin position="671"/>
        <end position="690"/>
    </location>
</feature>
<keyword evidence="8" id="KW-0539">Nucleus</keyword>
<feature type="compositionally biased region" description="Basic and acidic residues" evidence="11">
    <location>
        <begin position="327"/>
        <end position="343"/>
    </location>
</feature>
<keyword evidence="10" id="KW-0175">Coiled coil</keyword>
<feature type="region of interest" description="Disordered" evidence="11">
    <location>
        <begin position="662"/>
        <end position="692"/>
    </location>
</feature>
<evidence type="ECO:0000256" key="2">
    <source>
        <dbReference type="ARBA" id="ARBA00022723"/>
    </source>
</evidence>
<dbReference type="SUPFAM" id="SSF52540">
    <property type="entry name" value="P-loop containing nucleoside triphosphate hydrolases"/>
    <property type="match status" value="2"/>
</dbReference>
<dbReference type="GO" id="GO:0005634">
    <property type="term" value="C:nucleus"/>
    <property type="evidence" value="ECO:0007669"/>
    <property type="project" value="UniProtKB-SubCell"/>
</dbReference>
<dbReference type="PANTHER" id="PTHR45623:SF17">
    <property type="entry name" value="CHROMODOMAIN-HELICASE-DNA-BINDING PROTEIN 3-RELATED"/>
    <property type="match status" value="1"/>
</dbReference>
<keyword evidence="2" id="KW-0479">Metal-binding</keyword>
<feature type="compositionally biased region" description="Polar residues" evidence="11">
    <location>
        <begin position="221"/>
        <end position="234"/>
    </location>
</feature>
<feature type="region of interest" description="Disordered" evidence="11">
    <location>
        <begin position="1469"/>
        <end position="1503"/>
    </location>
</feature>
<evidence type="ECO:0000313" key="16">
    <source>
        <dbReference type="Proteomes" id="UP000076842"/>
    </source>
</evidence>
<dbReference type="STRING" id="1353952.A0A165GQU2"/>
<feature type="domain" description="Helicase ATP-binding" evidence="13">
    <location>
        <begin position="858"/>
        <end position="1038"/>
    </location>
</feature>
<dbReference type="PROSITE" id="PS51192">
    <property type="entry name" value="HELICASE_ATP_BIND_1"/>
    <property type="match status" value="1"/>
</dbReference>
<dbReference type="InterPro" id="IPR027417">
    <property type="entry name" value="P-loop_NTPase"/>
</dbReference>
<feature type="compositionally biased region" description="Polar residues" evidence="11">
    <location>
        <begin position="1782"/>
        <end position="1804"/>
    </location>
</feature>
<dbReference type="Gene3D" id="3.40.50.300">
    <property type="entry name" value="P-loop containing nucleotide triphosphate hydrolases"/>
    <property type="match status" value="1"/>
</dbReference>
<dbReference type="SMART" id="SM00487">
    <property type="entry name" value="DEXDc"/>
    <property type="match status" value="1"/>
</dbReference>
<dbReference type="PROSITE" id="PS50158">
    <property type="entry name" value="ZF_CCHC"/>
    <property type="match status" value="1"/>
</dbReference>
<dbReference type="SMART" id="SM00490">
    <property type="entry name" value="HELICc"/>
    <property type="match status" value="1"/>
</dbReference>
<gene>
    <name evidence="15" type="ORF">CALCODRAFT_243762</name>
</gene>
<dbReference type="GO" id="GO:0003682">
    <property type="term" value="F:chromatin binding"/>
    <property type="evidence" value="ECO:0007669"/>
    <property type="project" value="TreeGrafter"/>
</dbReference>
<sequence length="2123" mass="235051">MTTTPPPATPPAEEMLVFDHISPPQDVPLDDYTYTKLPPIPILGLPIEDEEPSEAGEEGPHMKDILGHEMKRKELFYFVEMSDGRVDRMAVDDVQKHQALLRTYEMKSRTGKLRAFDPDNDQRLNPLKIKISLRKTQVQRSPSYEGPSGARSGASTLTSPPLSTPPSSALSEEDPDFDAEVSEDEDTVQPTRRSTRAAATDATRRIAARRPSPSPKKTRATSRQMQRTGQSTGSDYEGESEIDVESDSDMYAESPAPRHAKAKQLVKGRPPPNLELGDLYEMSKKTPSERELAKFDPLHAHRDTCEKCRQKPAHLIPKKRARKKGREPRGKYDESIVDDDHERSPEDLGGWLKCARCCLVAHWDCVSPTQKLEVMRAVRAKTGNSFWQGLPMTEMSAYLCGSCSKGAECMGCGKTVPEGVERTKDNAKTASSSRAETKTPAESRDKTPAPDEKSKPDANRGRSSTEPMDIDMPEGAGSPLTPDPDDLKDPSALIFRCTRCKRAAHYSCLANPPGALSLQDGAPLPLDELARHYQEDWECDQCDRWSFPVELILAWRPAPGVDAKVEARRFADHKARLQREYLVKWERRSFARAEWVPHAWLVAVSSAKLKNFLDGGRKIELLAEGGAVGFESSSSGASGPEPDALSRIPEAWKRIDRLLDVRFWKPPPPPKKPKPKPAPRRSKLKSKKRSAIVLSDSQDDISEFSDDIEEVDRNLDPDEPRIAVMREGVEPQEKDIEDAQTRLNRLRRQKGKQARLTEDDIKDLAWCYIKWEDLGYDQATWDSPYSPDGSRFEGMQRAFGIYLHGRDISHRPLTRTEIDQLDALYETEGKAKNITEQPEFAKGGSLFPFQLQGVSWLWRQWWEKRSAILADEMGLGKTVQVITFLNLIHTRFHVSPFLVVVPNSTITNWSREFAHWAPNMHVTPYFGEAASRKVIREFEVFHTGRADYNGESRKPEMRTDVIITTYETVTNGDRSVFNSVTRWEVLVVDESQKIKSDSSLIFKRLNQMNTAHRVLMTGTPLNNNIRELFNLMNFLDPETWNDLDRLEQEYAELDEEKIKKLHTELKPYFLRRIKEDELDLPARNEVIVPLSMSTLQKEVYRGLLSRNAELIGQIIGNISASTMKNAHIKKGNLNNLLMELRKCLQHPYLVSHDLEPKGISEAELHRALVEASTKLVFLKSMLRQLKDRGHRVLLFSQFVIVLDIVEDFLIGEGFKFMRLDGNTKQSDRQKGLDQFNQEGSEYFIYLLSTRAGGVGINLTSADTVIVFDPDFNPHMDHQAIARAHRIGQTKPVLVFKLMVKDSAEEKIVQAGKKKLVLDHLIVQKMDLEDEGMNDVQTILSFGARALFEEEAGKKIQDIVYSDQDIHNLIVKTEDDGKALTEKKSAESTKGKGLAFDFAKVWEARKGVLEELQDDSAPEQPGERLQDFWASVAKRAAAEEAERQSKIVLGRGGKRAAAVAVQQYYTEEEIKQKKKKAKDADKASETVHDHKVASPEDSGEGSDFVALSDDFVSDDDDIVALDGPGLLPDDVDIYLPSPEKPKRGRPKKGLVAQIADMAPQVHSVATLPPQASSASTTTAPRVTYGLPSNPYSRSAQQASIAPGSAVSPFFVQGMPSVLYPVQPWQVAQTVVAPPQMVHPHPMGRHPPPVPATSSYHPSKSVAEAGQIPTAAQHPNAWLHSAQTVQVRPQTTHTHLPSVARPSAPLKRPYKPDSNDTTEDEGLDGQCSVCKEVHEADECPKLEDVTTLEAIRERILASDEPDESRRKALVAINDLLVAARTKQSKAARTPSSLTNKRNPSATSSQAPEPSPPKIGPPSKRRKSTHTSTDSGTTRTGNQHIPPSGAPIRTSFSKVPTPPLVSRLPPTPGNGAASGERCPVCTEPMHNPASCQALPSSSALAIKRAIKKLSGDPQQLHFVDELKKLMLKRHGIPYTDSPPRTVSGPTRHGIQGVPVNAPLQSLGGASGPIRHGLHGVPVNAPLQSLGNGPGPSRHGSEPSRHGLHGTPVQTPLQPLGSPSSSGRSRVAAQNSVSLGLTGCLICHRSGHQTKDCPAVKYMDDAKLKSTAKALKRAQESHPAGEAIQGINALWHQRALLKAGARAQRKGLASASDASVAPEAEVIELSD</sequence>
<evidence type="ECO:0000256" key="5">
    <source>
        <dbReference type="ARBA" id="ARBA00022801"/>
    </source>
</evidence>
<dbReference type="InterPro" id="IPR014001">
    <property type="entry name" value="Helicase_ATP-bd"/>
</dbReference>
<feature type="compositionally biased region" description="Low complexity" evidence="11">
    <location>
        <begin position="2009"/>
        <end position="2022"/>
    </location>
</feature>
<dbReference type="InterPro" id="IPR016197">
    <property type="entry name" value="Chromo-like_dom_sf"/>
</dbReference>
<evidence type="ECO:0000256" key="6">
    <source>
        <dbReference type="ARBA" id="ARBA00022833"/>
    </source>
</evidence>
<dbReference type="EMBL" id="KV423952">
    <property type="protein sequence ID" value="KZT58360.1"/>
    <property type="molecule type" value="Genomic_DNA"/>
</dbReference>
<evidence type="ECO:0000259" key="13">
    <source>
        <dbReference type="PROSITE" id="PS51192"/>
    </source>
</evidence>
<feature type="compositionally biased region" description="Acidic residues" evidence="11">
    <location>
        <begin position="171"/>
        <end position="187"/>
    </location>
</feature>
<keyword evidence="16" id="KW-1185">Reference proteome</keyword>
<feature type="compositionally biased region" description="Basic and acidic residues" evidence="11">
    <location>
        <begin position="1477"/>
        <end position="1493"/>
    </location>
</feature>
<dbReference type="PROSITE" id="PS51194">
    <property type="entry name" value="HELICASE_CTER"/>
    <property type="match status" value="1"/>
</dbReference>
<feature type="domain" description="CCHC-type" evidence="12">
    <location>
        <begin position="2036"/>
        <end position="2050"/>
    </location>
</feature>
<evidence type="ECO:0000256" key="10">
    <source>
        <dbReference type="SAM" id="Coils"/>
    </source>
</evidence>
<dbReference type="Pfam" id="PF00271">
    <property type="entry name" value="Helicase_C"/>
    <property type="match status" value="1"/>
</dbReference>
<dbReference type="GO" id="GO:0000785">
    <property type="term" value="C:chromatin"/>
    <property type="evidence" value="ECO:0007669"/>
    <property type="project" value="TreeGrafter"/>
</dbReference>
<dbReference type="SMART" id="SM00249">
    <property type="entry name" value="PHD"/>
    <property type="match status" value="2"/>
</dbReference>
<evidence type="ECO:0000256" key="9">
    <source>
        <dbReference type="PROSITE-ProRule" id="PRU00047"/>
    </source>
</evidence>
<evidence type="ECO:0000259" key="14">
    <source>
        <dbReference type="PROSITE" id="PS51194"/>
    </source>
</evidence>
<feature type="region of interest" description="Disordered" evidence="11">
    <location>
        <begin position="320"/>
        <end position="343"/>
    </location>
</feature>
<feature type="compositionally biased region" description="Low complexity" evidence="11">
    <location>
        <begin position="1823"/>
        <end position="1833"/>
    </location>
</feature>
<dbReference type="InterPro" id="IPR049730">
    <property type="entry name" value="SNF2/RAD54-like_C"/>
</dbReference>
<keyword evidence="7" id="KW-0067">ATP-binding</keyword>
<comment type="subcellular location">
    <subcellularLocation>
        <location evidence="1">Nucleus</location>
    </subcellularLocation>
</comment>
<feature type="domain" description="Helicase C-terminal" evidence="14">
    <location>
        <begin position="1177"/>
        <end position="1328"/>
    </location>
</feature>